<evidence type="ECO:0000313" key="3">
    <source>
        <dbReference type="Proteomes" id="UP000223749"/>
    </source>
</evidence>
<dbReference type="InterPro" id="IPR051532">
    <property type="entry name" value="Ester_Hydrolysis_Enzymes"/>
</dbReference>
<dbReference type="InterPro" id="IPR013830">
    <property type="entry name" value="SGNH_hydro"/>
</dbReference>
<dbReference type="PANTHER" id="PTHR30383">
    <property type="entry name" value="THIOESTERASE 1/PROTEASE 1/LYSOPHOSPHOLIPASE L1"/>
    <property type="match status" value="1"/>
</dbReference>
<reference evidence="2 3" key="1">
    <citation type="submission" date="2017-10" db="EMBL/GenBank/DDBJ databases">
        <title>Whole genome of Pedobacter ginsengisoli T01R-27 isolated from tomato rhizosphere.</title>
        <authorList>
            <person name="Weon H.-Y."/>
            <person name="Lee S.A."/>
            <person name="Sang M.K."/>
            <person name="Song J."/>
        </authorList>
    </citation>
    <scope>NUCLEOTIDE SEQUENCE [LARGE SCALE GENOMIC DNA]</scope>
    <source>
        <strain evidence="2 3">T01R-27</strain>
    </source>
</reference>
<sequence length="261" mass="28884">MNKPLFAKLSPKLLLLVFALILTSFSSGKRTKLNIVFIGDSITEGGALKQPALEATPLIVQQILSSNGQFTSVDVANRGFSGHTSLDFLPTTNTDFPKVIEAANNFNKDTSSILLFSIMLGTNDSAIFGPNGSPISADQYDQNMSKLIDALSNQYPKAKFVLQYPLWYSTNTQNNAAYLEEGLNRLESYFPKIDNLVKKYKKIAPGRIFAGDKSGFNFFRKNHTTLFKPEQGKKGTFYLHPNAEGSKELARIWSKGILKAI</sequence>
<dbReference type="GO" id="GO:0004622">
    <property type="term" value="F:phosphatidylcholine lysophospholipase activity"/>
    <property type="evidence" value="ECO:0007669"/>
    <property type="project" value="TreeGrafter"/>
</dbReference>
<evidence type="ECO:0000259" key="1">
    <source>
        <dbReference type="Pfam" id="PF13472"/>
    </source>
</evidence>
<accession>A0A2D1U403</accession>
<dbReference type="Pfam" id="PF13472">
    <property type="entry name" value="Lipase_GDSL_2"/>
    <property type="match status" value="1"/>
</dbReference>
<dbReference type="KEGG" id="pgs:CPT03_07555"/>
<name>A0A2D1U403_9SPHI</name>
<organism evidence="2 3">
    <name type="scientific">Pedobacter ginsengisoli</name>
    <dbReference type="NCBI Taxonomy" id="363852"/>
    <lineage>
        <taxon>Bacteria</taxon>
        <taxon>Pseudomonadati</taxon>
        <taxon>Bacteroidota</taxon>
        <taxon>Sphingobacteriia</taxon>
        <taxon>Sphingobacteriales</taxon>
        <taxon>Sphingobacteriaceae</taxon>
        <taxon>Pedobacter</taxon>
    </lineage>
</organism>
<dbReference type="Proteomes" id="UP000223749">
    <property type="component" value="Chromosome"/>
</dbReference>
<gene>
    <name evidence="2" type="ORF">CPT03_07555</name>
</gene>
<dbReference type="Gene3D" id="3.40.50.1110">
    <property type="entry name" value="SGNH hydrolase"/>
    <property type="match status" value="1"/>
</dbReference>
<dbReference type="PANTHER" id="PTHR30383:SF5">
    <property type="entry name" value="SGNH HYDROLASE-TYPE ESTERASE DOMAIN-CONTAINING PROTEIN"/>
    <property type="match status" value="1"/>
</dbReference>
<protein>
    <submittedName>
        <fullName evidence="2">Lipolytic protein G-D-S-L family</fullName>
    </submittedName>
</protein>
<feature type="domain" description="SGNH hydrolase-type esterase" evidence="1">
    <location>
        <begin position="37"/>
        <end position="245"/>
    </location>
</feature>
<keyword evidence="3" id="KW-1185">Reference proteome</keyword>
<dbReference type="InterPro" id="IPR036514">
    <property type="entry name" value="SGNH_hydro_sf"/>
</dbReference>
<evidence type="ECO:0000313" key="2">
    <source>
        <dbReference type="EMBL" id="ATP56337.1"/>
    </source>
</evidence>
<dbReference type="EMBL" id="CP024091">
    <property type="protein sequence ID" value="ATP56337.1"/>
    <property type="molecule type" value="Genomic_DNA"/>
</dbReference>
<dbReference type="OrthoDB" id="9796689at2"/>
<dbReference type="SUPFAM" id="SSF52266">
    <property type="entry name" value="SGNH hydrolase"/>
    <property type="match status" value="1"/>
</dbReference>
<dbReference type="AlphaFoldDB" id="A0A2D1U403"/>
<proteinExistence type="predicted"/>
<dbReference type="RefSeq" id="WP_099438279.1">
    <property type="nucleotide sequence ID" value="NZ_CP024091.1"/>
</dbReference>